<gene>
    <name evidence="3" type="ORF">COU88_02655</name>
</gene>
<dbReference type="PANTHER" id="PTHR46797">
    <property type="entry name" value="HTH-TYPE TRANSCRIPTIONAL REGULATOR"/>
    <property type="match status" value="1"/>
</dbReference>
<keyword evidence="1" id="KW-0238">DNA-binding</keyword>
<proteinExistence type="predicted"/>
<evidence type="ECO:0000256" key="1">
    <source>
        <dbReference type="ARBA" id="ARBA00023125"/>
    </source>
</evidence>
<dbReference type="GO" id="GO:0005829">
    <property type="term" value="C:cytosol"/>
    <property type="evidence" value="ECO:0007669"/>
    <property type="project" value="TreeGrafter"/>
</dbReference>
<evidence type="ECO:0000259" key="2">
    <source>
        <dbReference type="PROSITE" id="PS50943"/>
    </source>
</evidence>
<dbReference type="Gene3D" id="1.10.260.40">
    <property type="entry name" value="lambda repressor-like DNA-binding domains"/>
    <property type="match status" value="1"/>
</dbReference>
<dbReference type="GO" id="GO:0003700">
    <property type="term" value="F:DNA-binding transcription factor activity"/>
    <property type="evidence" value="ECO:0007669"/>
    <property type="project" value="TreeGrafter"/>
</dbReference>
<dbReference type="AlphaFoldDB" id="A0A2M8KSH5"/>
<dbReference type="Proteomes" id="UP000229554">
    <property type="component" value="Unassembled WGS sequence"/>
</dbReference>
<dbReference type="CDD" id="cd00093">
    <property type="entry name" value="HTH_XRE"/>
    <property type="match status" value="1"/>
</dbReference>
<evidence type="ECO:0000313" key="3">
    <source>
        <dbReference type="EMBL" id="PJE62872.1"/>
    </source>
</evidence>
<dbReference type="InterPro" id="IPR050807">
    <property type="entry name" value="TransReg_Diox_bact_type"/>
</dbReference>
<dbReference type="GO" id="GO:0003677">
    <property type="term" value="F:DNA binding"/>
    <property type="evidence" value="ECO:0007669"/>
    <property type="project" value="UniProtKB-KW"/>
</dbReference>
<dbReference type="PANTHER" id="PTHR46797:SF1">
    <property type="entry name" value="METHYLPHOSPHONATE SYNTHASE"/>
    <property type="match status" value="1"/>
</dbReference>
<dbReference type="Pfam" id="PF01381">
    <property type="entry name" value="HTH_3"/>
    <property type="match status" value="1"/>
</dbReference>
<dbReference type="EMBL" id="PFED01000113">
    <property type="protein sequence ID" value="PJE62872.1"/>
    <property type="molecule type" value="Genomic_DNA"/>
</dbReference>
<evidence type="ECO:0000313" key="4">
    <source>
        <dbReference type="Proteomes" id="UP000229554"/>
    </source>
</evidence>
<reference evidence="4" key="1">
    <citation type="submission" date="2017-09" db="EMBL/GenBank/DDBJ databases">
        <title>Depth-based differentiation of microbial function through sediment-hosted aquifers and enrichment of novel symbionts in the deep terrestrial subsurface.</title>
        <authorList>
            <person name="Probst A.J."/>
            <person name="Ladd B."/>
            <person name="Jarett J.K."/>
            <person name="Geller-Mcgrath D.E."/>
            <person name="Sieber C.M.K."/>
            <person name="Emerson J.B."/>
            <person name="Anantharaman K."/>
            <person name="Thomas B.C."/>
            <person name="Malmstrom R."/>
            <person name="Stieglmeier M."/>
            <person name="Klingl A."/>
            <person name="Woyke T."/>
            <person name="Ryan C.M."/>
            <person name="Banfield J.F."/>
        </authorList>
    </citation>
    <scope>NUCLEOTIDE SEQUENCE [LARGE SCALE GENOMIC DNA]</scope>
</reference>
<dbReference type="InterPro" id="IPR001387">
    <property type="entry name" value="Cro/C1-type_HTH"/>
</dbReference>
<sequence>MANNKVGKRISLLRKQKKISQEELAFRAHVDRTYISRIESAGANPSLRLLAKIARRLDVSVAELLKDVK</sequence>
<comment type="caution">
    <text evidence="3">The sequence shown here is derived from an EMBL/GenBank/DDBJ whole genome shotgun (WGS) entry which is preliminary data.</text>
</comment>
<dbReference type="InterPro" id="IPR010982">
    <property type="entry name" value="Lambda_DNA-bd_dom_sf"/>
</dbReference>
<accession>A0A2M8KSH5</accession>
<dbReference type="SUPFAM" id="SSF47413">
    <property type="entry name" value="lambda repressor-like DNA-binding domains"/>
    <property type="match status" value="1"/>
</dbReference>
<feature type="domain" description="HTH cro/C1-type" evidence="2">
    <location>
        <begin position="10"/>
        <end position="64"/>
    </location>
</feature>
<organism evidence="3 4">
    <name type="scientific">Candidatus Roizmanbacteria bacterium CG10_big_fil_rev_8_21_14_0_10_39_6</name>
    <dbReference type="NCBI Taxonomy" id="1974853"/>
    <lineage>
        <taxon>Bacteria</taxon>
        <taxon>Candidatus Roizmaniibacteriota</taxon>
    </lineage>
</organism>
<protein>
    <submittedName>
        <fullName evidence="3">Transcriptional regulator</fullName>
    </submittedName>
</protein>
<dbReference type="PROSITE" id="PS50943">
    <property type="entry name" value="HTH_CROC1"/>
    <property type="match status" value="1"/>
</dbReference>
<dbReference type="SMART" id="SM00530">
    <property type="entry name" value="HTH_XRE"/>
    <property type="match status" value="1"/>
</dbReference>
<name>A0A2M8KSH5_9BACT</name>